<dbReference type="OrthoDB" id="2013833at2759"/>
<organism evidence="11">
    <name type="scientific">Chlorella variabilis</name>
    <name type="common">Green alga</name>
    <dbReference type="NCBI Taxonomy" id="554065"/>
    <lineage>
        <taxon>Eukaryota</taxon>
        <taxon>Viridiplantae</taxon>
        <taxon>Chlorophyta</taxon>
        <taxon>core chlorophytes</taxon>
        <taxon>Trebouxiophyceae</taxon>
        <taxon>Chlorellales</taxon>
        <taxon>Chlorellaceae</taxon>
        <taxon>Chlorella clade</taxon>
        <taxon>Chlorella</taxon>
    </lineage>
</organism>
<protein>
    <recommendedName>
        <fullName evidence="9">Protein kinase domain-containing protein</fullName>
    </recommendedName>
</protein>
<dbReference type="InterPro" id="IPR017441">
    <property type="entry name" value="Protein_kinase_ATP_BS"/>
</dbReference>
<feature type="transmembrane region" description="Helical" evidence="7">
    <location>
        <begin position="465"/>
        <end position="488"/>
    </location>
</feature>
<dbReference type="GO" id="GO:0005524">
    <property type="term" value="F:ATP binding"/>
    <property type="evidence" value="ECO:0007669"/>
    <property type="project" value="UniProtKB-UniRule"/>
</dbReference>
<feature type="chain" id="PRO_5003156259" description="Protein kinase domain-containing protein" evidence="8">
    <location>
        <begin position="24"/>
        <end position="926"/>
    </location>
</feature>
<name>E1ZFD9_CHLVA</name>
<dbReference type="STRING" id="554065.E1ZFD9"/>
<dbReference type="PANTHER" id="PTHR44329">
    <property type="entry name" value="SERINE/THREONINE-PROTEIN KINASE TNNI3K-RELATED"/>
    <property type="match status" value="1"/>
</dbReference>
<keyword evidence="7" id="KW-0812">Transmembrane</keyword>
<dbReference type="Gene3D" id="1.10.510.10">
    <property type="entry name" value="Transferase(Phosphotransferase) domain 1"/>
    <property type="match status" value="1"/>
</dbReference>
<feature type="region of interest" description="Disordered" evidence="6">
    <location>
        <begin position="498"/>
        <end position="594"/>
    </location>
</feature>
<keyword evidence="4 5" id="KW-0067">ATP-binding</keyword>
<feature type="signal peptide" evidence="8">
    <location>
        <begin position="1"/>
        <end position="23"/>
    </location>
</feature>
<dbReference type="InterPro" id="IPR051681">
    <property type="entry name" value="Ser/Thr_Kinases-Pseudokinases"/>
</dbReference>
<feature type="domain" description="Protein kinase" evidence="9">
    <location>
        <begin position="685"/>
        <end position="899"/>
    </location>
</feature>
<evidence type="ECO:0000256" key="6">
    <source>
        <dbReference type="SAM" id="MobiDB-lite"/>
    </source>
</evidence>
<dbReference type="InterPro" id="IPR003609">
    <property type="entry name" value="Pan_app"/>
</dbReference>
<dbReference type="KEGG" id="cvr:CHLNCDRAFT_133852"/>
<dbReference type="Pfam" id="PF14295">
    <property type="entry name" value="PAN_4"/>
    <property type="match status" value="2"/>
</dbReference>
<proteinExistence type="predicted"/>
<feature type="compositionally biased region" description="Low complexity" evidence="6">
    <location>
        <begin position="546"/>
        <end position="562"/>
    </location>
</feature>
<sequence>MAANTGPTALLLVVGVVAPFALATGPDSSSIYVAGEPGASGLTVYAPAAVFLGEPLVNVSAPAQEDCAASCRAQNACSWFNFCGQQEGCEGASSCQLLSSNCSLTPQLAGTGGPGYSAGFPIRVPPLELPGYSTRTAQGMQGVDFECGVSIQPGACVVPSAMDGAMICSFIPECRSVVVFTNGTDGCSGQELAVLKRSSLTPSNSFVSPAVFTLESVQDAQLTATYLGSSETTVVAPDEAELEAAYSAGADLSNSTAWLGCIVAERALMGGDVLEVLDGVGSAEACCRECRARDDDSCNVFNYCAQPQGCSYTDMRTEVRLNQSQCELRYQALAEPALGWPAFVIAKGEGVSFVGGSPIEVAGPNVPGYTRLLGSGLFGQQGFDCEGSLSPELQECLRAGPVQELADYCTEDPLCPGVYLSQANVAYFRHEEGANISNLIRTPSSVLYVREEEPSSSSSSLSSGAIAGIAVGVVAAAAAAAALLWLLVGQRKWCSKVAAGGSSGPASRVVGAGAEGSENKASNPEIVTDRQQSTQDDSFPTAGPQPGTLGLPPAAVLPGAVPSMTPSDSSLGQLPSGTATLGPSPRLSRPVPTSPFAALSMMRPRLAPPMELGAERTEEVLELLQHRARQDASGNTASSGALSSSRTHTSGSSSTPSRLVSATLPPSLMEWVIPASAIEYLRRSDGSLQLLGEGASGKVLRALYHGEKVAAKEIKLDSTPEAAQAFVREAVQLQGLRHPNVVGFFGRDLQSALHLRTSRTQERVFGWYRSGRRVAFEVAKALNFLHSKGVVHLDVKSSNVLLTSSGTAKLADVGVSRLQTRTFLSDLPGMIGTFAWVAPEILMSQPSTQAVDIFSFGVLLWEIITSQFDRVADLLLECLSLDPAGRPTAQQLMHRLEAMQGRVNIGSATDDRAAFLAATPAHRLDP</sequence>
<dbReference type="InterPro" id="IPR000719">
    <property type="entry name" value="Prot_kinase_dom"/>
</dbReference>
<dbReference type="SMART" id="SM00220">
    <property type="entry name" value="S_TKc"/>
    <property type="match status" value="1"/>
</dbReference>
<feature type="region of interest" description="Disordered" evidence="6">
    <location>
        <begin position="628"/>
        <end position="660"/>
    </location>
</feature>
<dbReference type="PROSITE" id="PS50011">
    <property type="entry name" value="PROTEIN_KINASE_DOM"/>
    <property type="match status" value="1"/>
</dbReference>
<dbReference type="InterPro" id="IPR011009">
    <property type="entry name" value="Kinase-like_dom_sf"/>
</dbReference>
<evidence type="ECO:0000313" key="10">
    <source>
        <dbReference type="EMBL" id="EFN55651.1"/>
    </source>
</evidence>
<gene>
    <name evidence="10" type="ORF">CHLNCDRAFT_133852</name>
</gene>
<keyword evidence="7" id="KW-1133">Transmembrane helix</keyword>
<keyword evidence="2 5" id="KW-0547">Nucleotide-binding</keyword>
<evidence type="ECO:0000259" key="9">
    <source>
        <dbReference type="PROSITE" id="PS50011"/>
    </source>
</evidence>
<reference evidence="10 11" key="1">
    <citation type="journal article" date="2010" name="Plant Cell">
        <title>The Chlorella variabilis NC64A genome reveals adaptation to photosymbiosis, coevolution with viruses, and cryptic sex.</title>
        <authorList>
            <person name="Blanc G."/>
            <person name="Duncan G."/>
            <person name="Agarkova I."/>
            <person name="Borodovsky M."/>
            <person name="Gurnon J."/>
            <person name="Kuo A."/>
            <person name="Lindquist E."/>
            <person name="Lucas S."/>
            <person name="Pangilinan J."/>
            <person name="Polle J."/>
            <person name="Salamov A."/>
            <person name="Terry A."/>
            <person name="Yamada T."/>
            <person name="Dunigan D.D."/>
            <person name="Grigoriev I.V."/>
            <person name="Claverie J.M."/>
            <person name="Van Etten J.L."/>
        </authorList>
    </citation>
    <scope>NUCLEOTIDE SEQUENCE [LARGE SCALE GENOMIC DNA]</scope>
    <source>
        <strain evidence="10 11">NC64A</strain>
    </source>
</reference>
<keyword evidence="11" id="KW-1185">Reference proteome</keyword>
<evidence type="ECO:0000256" key="7">
    <source>
        <dbReference type="SAM" id="Phobius"/>
    </source>
</evidence>
<accession>E1ZFD9</accession>
<keyword evidence="7" id="KW-0472">Membrane</keyword>
<feature type="binding site" evidence="5">
    <location>
        <position position="712"/>
    </location>
    <ligand>
        <name>ATP</name>
        <dbReference type="ChEBI" id="CHEBI:30616"/>
    </ligand>
</feature>
<evidence type="ECO:0000256" key="5">
    <source>
        <dbReference type="PROSITE-ProRule" id="PRU10141"/>
    </source>
</evidence>
<dbReference type="PROSITE" id="PS00108">
    <property type="entry name" value="PROTEIN_KINASE_ST"/>
    <property type="match status" value="1"/>
</dbReference>
<dbReference type="eggNOG" id="KOG0192">
    <property type="taxonomic scope" value="Eukaryota"/>
</dbReference>
<dbReference type="PANTHER" id="PTHR44329:SF214">
    <property type="entry name" value="PROTEIN KINASE DOMAIN-CONTAINING PROTEIN"/>
    <property type="match status" value="1"/>
</dbReference>
<dbReference type="Pfam" id="PF00069">
    <property type="entry name" value="Pkinase"/>
    <property type="match status" value="1"/>
</dbReference>
<keyword evidence="1" id="KW-0808">Transferase</keyword>
<dbReference type="EMBL" id="GL433844">
    <property type="protein sequence ID" value="EFN55651.1"/>
    <property type="molecule type" value="Genomic_DNA"/>
</dbReference>
<evidence type="ECO:0000256" key="1">
    <source>
        <dbReference type="ARBA" id="ARBA00022679"/>
    </source>
</evidence>
<keyword evidence="8" id="KW-0732">Signal</keyword>
<evidence type="ECO:0000256" key="3">
    <source>
        <dbReference type="ARBA" id="ARBA00022777"/>
    </source>
</evidence>
<evidence type="ECO:0000256" key="2">
    <source>
        <dbReference type="ARBA" id="ARBA00022741"/>
    </source>
</evidence>
<feature type="compositionally biased region" description="Polar residues" evidence="6">
    <location>
        <begin position="632"/>
        <end position="642"/>
    </location>
</feature>
<keyword evidence="3" id="KW-0418">Kinase</keyword>
<evidence type="ECO:0000256" key="4">
    <source>
        <dbReference type="ARBA" id="ARBA00022840"/>
    </source>
</evidence>
<dbReference type="Gene3D" id="3.30.200.20">
    <property type="entry name" value="Phosphorylase Kinase, domain 1"/>
    <property type="match status" value="1"/>
</dbReference>
<dbReference type="InterPro" id="IPR008271">
    <property type="entry name" value="Ser/Thr_kinase_AS"/>
</dbReference>
<dbReference type="PROSITE" id="PS00107">
    <property type="entry name" value="PROTEIN_KINASE_ATP"/>
    <property type="match status" value="1"/>
</dbReference>
<feature type="compositionally biased region" description="Polar residues" evidence="6">
    <location>
        <begin position="529"/>
        <end position="538"/>
    </location>
</feature>
<feature type="compositionally biased region" description="Low complexity" evidence="6">
    <location>
        <begin position="643"/>
        <end position="657"/>
    </location>
</feature>
<evidence type="ECO:0000256" key="8">
    <source>
        <dbReference type="SAM" id="SignalP"/>
    </source>
</evidence>
<dbReference type="AlphaFoldDB" id="E1ZFD9"/>
<dbReference type="Proteomes" id="UP000008141">
    <property type="component" value="Unassembled WGS sequence"/>
</dbReference>
<dbReference type="GO" id="GO:0004674">
    <property type="term" value="F:protein serine/threonine kinase activity"/>
    <property type="evidence" value="ECO:0007669"/>
    <property type="project" value="TreeGrafter"/>
</dbReference>
<dbReference type="GeneID" id="17355050"/>
<dbReference type="RefSeq" id="XP_005847753.1">
    <property type="nucleotide sequence ID" value="XM_005847691.1"/>
</dbReference>
<dbReference type="SUPFAM" id="SSF56112">
    <property type="entry name" value="Protein kinase-like (PK-like)"/>
    <property type="match status" value="1"/>
</dbReference>
<dbReference type="InParanoid" id="E1ZFD9"/>
<feature type="compositionally biased region" description="Polar residues" evidence="6">
    <location>
        <begin position="564"/>
        <end position="581"/>
    </location>
</feature>
<evidence type="ECO:0000313" key="11">
    <source>
        <dbReference type="Proteomes" id="UP000008141"/>
    </source>
</evidence>